<dbReference type="AlphaFoldDB" id="L0D6A3"/>
<feature type="coiled-coil region" evidence="1">
    <location>
        <begin position="29"/>
        <end position="56"/>
    </location>
</feature>
<gene>
    <name evidence="2" type="ordered locus">Sinac_0351</name>
</gene>
<evidence type="ECO:0000313" key="2">
    <source>
        <dbReference type="EMBL" id="AGA24792.1"/>
    </source>
</evidence>
<dbReference type="InterPro" id="IPR016024">
    <property type="entry name" value="ARM-type_fold"/>
</dbReference>
<dbReference type="SUPFAM" id="SSF48371">
    <property type="entry name" value="ARM repeat"/>
    <property type="match status" value="1"/>
</dbReference>
<evidence type="ECO:0008006" key="4">
    <source>
        <dbReference type="Google" id="ProtNLM"/>
    </source>
</evidence>
<evidence type="ECO:0000256" key="1">
    <source>
        <dbReference type="SAM" id="Coils"/>
    </source>
</evidence>
<proteinExistence type="predicted"/>
<evidence type="ECO:0000313" key="3">
    <source>
        <dbReference type="Proteomes" id="UP000010798"/>
    </source>
</evidence>
<keyword evidence="1" id="KW-0175">Coiled coil</keyword>
<sequence length="184" mass="21549">MEEEFDTEGERNRNSQDHILKDILANREINLLKTRIKGMKATISNLMKESEEALQKQISLKSKFEEYAGECLERLQNEHRFALQLLNNKSASLRWAAIYALRVHWLSAITEQDSITLANIAEFDTDSEVRWIAIYTIGCYYKGTNNLQICKFLKNIMHLESKFDDIRERAKDSIWLINYGRISI</sequence>
<keyword evidence="3" id="KW-1185">Reference proteome</keyword>
<reference evidence="2 3" key="1">
    <citation type="submission" date="2012-02" db="EMBL/GenBank/DDBJ databases">
        <title>Complete sequence of chromosome of Singulisphaera acidiphila DSM 18658.</title>
        <authorList>
            <consortium name="US DOE Joint Genome Institute (JGI-PGF)"/>
            <person name="Lucas S."/>
            <person name="Copeland A."/>
            <person name="Lapidus A."/>
            <person name="Glavina del Rio T."/>
            <person name="Dalin E."/>
            <person name="Tice H."/>
            <person name="Bruce D."/>
            <person name="Goodwin L."/>
            <person name="Pitluck S."/>
            <person name="Peters L."/>
            <person name="Ovchinnikova G."/>
            <person name="Chertkov O."/>
            <person name="Kyrpides N."/>
            <person name="Mavromatis K."/>
            <person name="Ivanova N."/>
            <person name="Brettin T."/>
            <person name="Detter J.C."/>
            <person name="Han C."/>
            <person name="Larimer F."/>
            <person name="Land M."/>
            <person name="Hauser L."/>
            <person name="Markowitz V."/>
            <person name="Cheng J.-F."/>
            <person name="Hugenholtz P."/>
            <person name="Woyke T."/>
            <person name="Wu D."/>
            <person name="Tindall B."/>
            <person name="Pomrenke H."/>
            <person name="Brambilla E."/>
            <person name="Klenk H.-P."/>
            <person name="Eisen J.A."/>
        </authorList>
    </citation>
    <scope>NUCLEOTIDE SEQUENCE [LARGE SCALE GENOMIC DNA]</scope>
    <source>
        <strain evidence="3">ATCC BAA-1392 / DSM 18658 / VKM B-2454 / MOB10</strain>
    </source>
</reference>
<dbReference type="Proteomes" id="UP000010798">
    <property type="component" value="Chromosome"/>
</dbReference>
<organism evidence="2 3">
    <name type="scientific">Singulisphaera acidiphila (strain ATCC BAA-1392 / DSM 18658 / VKM B-2454 / MOB10)</name>
    <dbReference type="NCBI Taxonomy" id="886293"/>
    <lineage>
        <taxon>Bacteria</taxon>
        <taxon>Pseudomonadati</taxon>
        <taxon>Planctomycetota</taxon>
        <taxon>Planctomycetia</taxon>
        <taxon>Isosphaerales</taxon>
        <taxon>Isosphaeraceae</taxon>
        <taxon>Singulisphaera</taxon>
    </lineage>
</organism>
<protein>
    <recommendedName>
        <fullName evidence="4">HEAT repeat protein</fullName>
    </recommendedName>
</protein>
<accession>L0D6A3</accession>
<dbReference type="KEGG" id="saci:Sinac_0351"/>
<dbReference type="RefSeq" id="WP_015243977.1">
    <property type="nucleotide sequence ID" value="NC_019892.1"/>
</dbReference>
<dbReference type="HOGENOM" id="CLU_1467269_0_0_0"/>
<dbReference type="EMBL" id="CP003364">
    <property type="protein sequence ID" value="AGA24792.1"/>
    <property type="molecule type" value="Genomic_DNA"/>
</dbReference>
<name>L0D6A3_SINAD</name>